<name>C6C0S0_MARSD</name>
<dbReference type="eggNOG" id="ENOG50318C7">
    <property type="taxonomic scope" value="Bacteria"/>
</dbReference>
<dbReference type="KEGG" id="dsa:Desal_2965"/>
<sequence>MSGETKMKRVRNFFQHHFNPLHIFCRLRGAGLSAMAARRMSMVYEKVVYKVFLL</sequence>
<dbReference type="AlphaFoldDB" id="C6C0S0"/>
<accession>C6C0S0</accession>
<organism evidence="1 2">
    <name type="scientific">Maridesulfovibrio salexigens (strain ATCC 14822 / DSM 2638 / NCIMB 8403 / VKM B-1763)</name>
    <name type="common">Desulfovibrio salexigens</name>
    <dbReference type="NCBI Taxonomy" id="526222"/>
    <lineage>
        <taxon>Bacteria</taxon>
        <taxon>Pseudomonadati</taxon>
        <taxon>Thermodesulfobacteriota</taxon>
        <taxon>Desulfovibrionia</taxon>
        <taxon>Desulfovibrionales</taxon>
        <taxon>Desulfovibrionaceae</taxon>
        <taxon>Maridesulfovibrio</taxon>
    </lineage>
</organism>
<reference evidence="1 2" key="1">
    <citation type="submission" date="2009-06" db="EMBL/GenBank/DDBJ databases">
        <title>Complete sequence of Desulfovibrio salexigens DSM 2638.</title>
        <authorList>
            <consortium name="US DOE Joint Genome Institute"/>
            <person name="Lucas S."/>
            <person name="Copeland A."/>
            <person name="Lapidus A."/>
            <person name="Glavina del Rio T."/>
            <person name="Tice H."/>
            <person name="Bruce D."/>
            <person name="Goodwin L."/>
            <person name="Pitluck S."/>
            <person name="Munk A.C."/>
            <person name="Brettin T."/>
            <person name="Detter J.C."/>
            <person name="Han C."/>
            <person name="Tapia R."/>
            <person name="Larimer F."/>
            <person name="Land M."/>
            <person name="Hauser L."/>
            <person name="Kyrpides N."/>
            <person name="Anderson I."/>
            <person name="Wall J.D."/>
            <person name="Arkin A.P."/>
            <person name="Dehal P."/>
            <person name="Chivian D."/>
            <person name="Giles B."/>
            <person name="Hazen T.C."/>
        </authorList>
    </citation>
    <scope>NUCLEOTIDE SEQUENCE [LARGE SCALE GENOMIC DNA]</scope>
    <source>
        <strain evidence="2">ATCC 14822 / DSM 2638 / NCIMB 8403 / VKM B-1763</strain>
    </source>
</reference>
<evidence type="ECO:0000313" key="2">
    <source>
        <dbReference type="Proteomes" id="UP000002601"/>
    </source>
</evidence>
<dbReference type="STRING" id="526222.Desal_2965"/>
<dbReference type="HOGENOM" id="CLU_215782_0_0_7"/>
<keyword evidence="2" id="KW-1185">Reference proteome</keyword>
<proteinExistence type="predicted"/>
<dbReference type="EMBL" id="CP001649">
    <property type="protein sequence ID" value="ACS81017.1"/>
    <property type="molecule type" value="Genomic_DNA"/>
</dbReference>
<evidence type="ECO:0000313" key="1">
    <source>
        <dbReference type="EMBL" id="ACS81017.1"/>
    </source>
</evidence>
<protein>
    <submittedName>
        <fullName evidence="1">Uncharacterized protein</fullName>
    </submittedName>
</protein>
<gene>
    <name evidence="1" type="ordered locus">Desal_2965</name>
</gene>
<dbReference type="Proteomes" id="UP000002601">
    <property type="component" value="Chromosome"/>
</dbReference>